<dbReference type="WBParaSite" id="NBR_0001926001-mRNA-1">
    <property type="protein sequence ID" value="NBR_0001926001-mRNA-1"/>
    <property type="gene ID" value="NBR_0001926001"/>
</dbReference>
<reference evidence="3" key="1">
    <citation type="submission" date="2017-02" db="UniProtKB">
        <authorList>
            <consortium name="WormBaseParasite"/>
        </authorList>
    </citation>
    <scope>IDENTIFICATION</scope>
</reference>
<evidence type="ECO:0000313" key="2">
    <source>
        <dbReference type="Proteomes" id="UP000271162"/>
    </source>
</evidence>
<evidence type="ECO:0000313" key="1">
    <source>
        <dbReference type="EMBL" id="VDL82990.1"/>
    </source>
</evidence>
<protein>
    <submittedName>
        <fullName evidence="3">HTH_Tnp_4 domain-containing protein</fullName>
    </submittedName>
</protein>
<keyword evidence="2" id="KW-1185">Reference proteome</keyword>
<dbReference type="EMBL" id="UYSL01024025">
    <property type="protein sequence ID" value="VDL82990.1"/>
    <property type="molecule type" value="Genomic_DNA"/>
</dbReference>
<sequence>MKKVELARFYRTALQTTCRKCRAKRLKYCRKAIAACVAVAQTDGDKVESRRTRWYTRLRPEEFMELHERIAHRIEHARCHRAPISTKHTLSITLRLLGHGSSFVTTAQEFSVGRSTVKQTVYECCRAIVAGLMTFKDTKVGYENNSIQIYRTRLFRPDRGDMAP</sequence>
<proteinExistence type="predicted"/>
<organism evidence="3">
    <name type="scientific">Nippostrongylus brasiliensis</name>
    <name type="common">Rat hookworm</name>
    <dbReference type="NCBI Taxonomy" id="27835"/>
    <lineage>
        <taxon>Eukaryota</taxon>
        <taxon>Metazoa</taxon>
        <taxon>Ecdysozoa</taxon>
        <taxon>Nematoda</taxon>
        <taxon>Chromadorea</taxon>
        <taxon>Rhabditida</taxon>
        <taxon>Rhabditina</taxon>
        <taxon>Rhabditomorpha</taxon>
        <taxon>Strongyloidea</taxon>
        <taxon>Heligmosomidae</taxon>
        <taxon>Nippostrongylus</taxon>
    </lineage>
</organism>
<gene>
    <name evidence="1" type="ORF">NBR_LOCUS19261</name>
</gene>
<dbReference type="STRING" id="27835.A0A0N4YPT9"/>
<evidence type="ECO:0000313" key="3">
    <source>
        <dbReference type="WBParaSite" id="NBR_0001926001-mRNA-1"/>
    </source>
</evidence>
<dbReference type="AlphaFoldDB" id="A0A0N4YPT9"/>
<name>A0A0N4YPT9_NIPBR</name>
<dbReference type="Proteomes" id="UP000271162">
    <property type="component" value="Unassembled WGS sequence"/>
</dbReference>
<accession>A0A0N4YPT9</accession>
<reference evidence="1 2" key="2">
    <citation type="submission" date="2018-11" db="EMBL/GenBank/DDBJ databases">
        <authorList>
            <consortium name="Pathogen Informatics"/>
        </authorList>
    </citation>
    <scope>NUCLEOTIDE SEQUENCE [LARGE SCALE GENOMIC DNA]</scope>
</reference>